<dbReference type="Proteomes" id="UP000295506">
    <property type="component" value="Unassembled WGS sequence"/>
</dbReference>
<dbReference type="EMBL" id="SOBK01000001">
    <property type="protein sequence ID" value="TDT92109.1"/>
    <property type="molecule type" value="Genomic_DNA"/>
</dbReference>
<evidence type="ECO:0000313" key="1">
    <source>
        <dbReference type="EMBL" id="TDT92109.1"/>
    </source>
</evidence>
<keyword evidence="1" id="KW-0418">Kinase</keyword>
<reference evidence="1 2" key="1">
    <citation type="submission" date="2019-03" db="EMBL/GenBank/DDBJ databases">
        <title>Genomic Encyclopedia of Type Strains, Phase IV (KMG-IV): sequencing the most valuable type-strain genomes for metagenomic binning, comparative biology and taxonomic classification.</title>
        <authorList>
            <person name="Goeker M."/>
        </authorList>
    </citation>
    <scope>NUCLEOTIDE SEQUENCE [LARGE SCALE GENOMIC DNA]</scope>
    <source>
        <strain evidence="1 2">DSM 101483</strain>
    </source>
</reference>
<organism evidence="1 2">
    <name type="scientific">Pseudodesulfovibrio indicus</name>
    <dbReference type="NCBI Taxonomy" id="1716143"/>
    <lineage>
        <taxon>Bacteria</taxon>
        <taxon>Pseudomonadati</taxon>
        <taxon>Thermodesulfobacteriota</taxon>
        <taxon>Desulfovibrionia</taxon>
        <taxon>Desulfovibrionales</taxon>
        <taxon>Desulfovibrionaceae</taxon>
    </lineage>
</organism>
<dbReference type="InterPro" id="IPR036890">
    <property type="entry name" value="HATPase_C_sf"/>
</dbReference>
<dbReference type="Gene3D" id="3.30.565.10">
    <property type="entry name" value="Histidine kinase-like ATPase, C-terminal domain"/>
    <property type="match status" value="1"/>
</dbReference>
<accession>A0AA94TR99</accession>
<dbReference type="AlphaFoldDB" id="A0AA94TR99"/>
<dbReference type="GO" id="GO:0016301">
    <property type="term" value="F:kinase activity"/>
    <property type="evidence" value="ECO:0007669"/>
    <property type="project" value="UniProtKB-KW"/>
</dbReference>
<keyword evidence="1" id="KW-0808">Transferase</keyword>
<gene>
    <name evidence="1" type="ORF">EDC59_101513</name>
</gene>
<protein>
    <submittedName>
        <fullName evidence="1">Histidine kinase/DNA gyrase B/HSP90-like ATPase</fullName>
    </submittedName>
</protein>
<sequence length="655" mass="76328">MAHMLTNLQRVINEDISNRTNQLDVILEGITNAIHANATVITCHLTCLELPLLTNSTDEEFNPERKVDTIKVTDNGDGFTTENYQSFGIYRTDFKQNKFGCKGVGRLAFLKVYKEAKFESFVKSENKHKKFVFTVNFESEDIKSKTINVDESKTILELTTLKRNYHDPKKRIDRRIILNIDAIKDSILLNLTPTLFFYKDIGREINIDIVDTQTNDTVSITVDDIPNFNKRSFLVKSNQNEDFEFTLYYDINTECVGTNAYYCANMRTVCEFHDKDFKLSLPNKYSAFLLLSSNYFDEYVDNERNDFKIHPKTTDLYQKLSWDDINSELRNCLSTIIKQEIPNSDSTNKAKLAEIENERPYLLEYIDEDDINVLGFINKDSIIKKAKKRFESAKDKLIRHSGKKEYSEEDLQEAIQIAQNELVAYIHDRTMVIERLKAMFNKKEKNEKIIHNLFMERYTDDAEYSIGKNNLWLLDDRFISYSYAASDKRIHKILSKFDEKTNTKYDLDRPDIALFFSHNPNNKSALKAAVVEIKPFDYKNKPGRQKFAGLQQLLDNIEAFKEAEQIQEIWAFLITEIDEDLANRLTRDGYAELFSTDRPIYYRSFGNSSIYVVCVKTLIADAEARNKIFLNIINKNSRLKKILNPNQPPLHESRS</sequence>
<comment type="caution">
    <text evidence="1">The sequence shown here is derived from an EMBL/GenBank/DDBJ whole genome shotgun (WGS) entry which is preliminary data.</text>
</comment>
<proteinExistence type="predicted"/>
<dbReference type="RefSeq" id="WP_078063707.1">
    <property type="nucleotide sequence ID" value="NZ_SOBK01000001.1"/>
</dbReference>
<name>A0AA94TR99_9BACT</name>
<dbReference type="SUPFAM" id="SSF55874">
    <property type="entry name" value="ATPase domain of HSP90 chaperone/DNA topoisomerase II/histidine kinase"/>
    <property type="match status" value="1"/>
</dbReference>
<dbReference type="Pfam" id="PF13589">
    <property type="entry name" value="HATPase_c_3"/>
    <property type="match status" value="1"/>
</dbReference>
<evidence type="ECO:0000313" key="2">
    <source>
        <dbReference type="Proteomes" id="UP000295506"/>
    </source>
</evidence>